<reference evidence="1 2" key="1">
    <citation type="submission" date="2019-03" db="EMBL/GenBank/DDBJ databases">
        <title>Alkanindiges illinoisensis: a potential pathogenic isolated from ascites of a gastric cancer patient with abdominal metastasis.</title>
        <authorList>
            <person name="Hu X."/>
            <person name="Yang B."/>
            <person name="Yan X."/>
            <person name="Lin L."/>
            <person name="Zhao H."/>
            <person name="Zhou F."/>
            <person name="Su B."/>
            <person name="Chen J."/>
            <person name="Rui Y."/>
            <person name="Wang Q."/>
            <person name="Zheng L."/>
        </authorList>
    </citation>
    <scope>NUCLEOTIDE SEQUENCE [LARGE SCALE GENOMIC DNA]</scope>
    <source>
        <strain evidence="1 2">NFYY 23406</strain>
    </source>
</reference>
<sequence>MDHAEQLKIYAALQRYGTLWQRIARDSGEHQKEDIENEALIFVVTEWKVAIFGSFDINHIEHRKYLYRAMHQRFVEFSEKNIKYAQRIDQPARNNPDAATHPILLHAKASDAHEPLQQLLDAEEYLITKKKQTKQTTENSFSMILAYIELFERLKSKTDKHTYLNIAAEMKMSYSWLRQCLNRAEKFFEKQPSLFDGIEYILATDTLESWRRVKIIRDSKPTPIVLGQLNLFQ</sequence>
<organism evidence="1 2">
    <name type="scientific">Alkanindiges illinoisensis</name>
    <dbReference type="NCBI Taxonomy" id="197183"/>
    <lineage>
        <taxon>Bacteria</taxon>
        <taxon>Pseudomonadati</taxon>
        <taxon>Pseudomonadota</taxon>
        <taxon>Gammaproteobacteria</taxon>
        <taxon>Moraxellales</taxon>
        <taxon>Moraxellaceae</taxon>
        <taxon>Alkanindiges</taxon>
    </lineage>
</organism>
<dbReference type="OrthoDB" id="6717081at2"/>
<dbReference type="EMBL" id="SNTY01000025">
    <property type="protein sequence ID" value="TEU26807.1"/>
    <property type="molecule type" value="Genomic_DNA"/>
</dbReference>
<protein>
    <submittedName>
        <fullName evidence="1">Uncharacterized protein</fullName>
    </submittedName>
</protein>
<evidence type="ECO:0000313" key="1">
    <source>
        <dbReference type="EMBL" id="TEU26807.1"/>
    </source>
</evidence>
<keyword evidence="2" id="KW-1185">Reference proteome</keyword>
<name>A0A4Y7XDC6_9GAMM</name>
<accession>A0A4Y7XDC6</accession>
<comment type="caution">
    <text evidence="1">The sequence shown here is derived from an EMBL/GenBank/DDBJ whole genome shotgun (WGS) entry which is preliminary data.</text>
</comment>
<gene>
    <name evidence="1" type="ORF">E2B99_07270</name>
</gene>
<dbReference type="RefSeq" id="WP_134244254.1">
    <property type="nucleotide sequence ID" value="NZ_SNTY01000025.1"/>
</dbReference>
<proteinExistence type="predicted"/>
<dbReference type="Proteomes" id="UP000297834">
    <property type="component" value="Unassembled WGS sequence"/>
</dbReference>
<evidence type="ECO:0000313" key="2">
    <source>
        <dbReference type="Proteomes" id="UP000297834"/>
    </source>
</evidence>
<dbReference type="AlphaFoldDB" id="A0A4Y7XDC6"/>